<dbReference type="EMBL" id="VIIS01000190">
    <property type="protein sequence ID" value="KAF0312138.1"/>
    <property type="molecule type" value="Genomic_DNA"/>
</dbReference>
<dbReference type="FunFam" id="2.60.40.10:FF:000437">
    <property type="entry name" value="Beat-IIIc, isoform A"/>
    <property type="match status" value="1"/>
</dbReference>
<name>A0A6A4XAF5_AMPAM</name>
<gene>
    <name evidence="1" type="ORF">FJT64_017129</name>
</gene>
<dbReference type="Proteomes" id="UP000440578">
    <property type="component" value="Unassembled WGS sequence"/>
</dbReference>
<organism evidence="1 2">
    <name type="scientific">Amphibalanus amphitrite</name>
    <name type="common">Striped barnacle</name>
    <name type="synonym">Balanus amphitrite</name>
    <dbReference type="NCBI Taxonomy" id="1232801"/>
    <lineage>
        <taxon>Eukaryota</taxon>
        <taxon>Metazoa</taxon>
        <taxon>Ecdysozoa</taxon>
        <taxon>Arthropoda</taxon>
        <taxon>Crustacea</taxon>
        <taxon>Multicrustacea</taxon>
        <taxon>Cirripedia</taxon>
        <taxon>Thoracica</taxon>
        <taxon>Thoracicalcarea</taxon>
        <taxon>Balanomorpha</taxon>
        <taxon>Balanoidea</taxon>
        <taxon>Balanidae</taxon>
        <taxon>Amphibalaninae</taxon>
        <taxon>Amphibalanus</taxon>
    </lineage>
</organism>
<evidence type="ECO:0008006" key="3">
    <source>
        <dbReference type="Google" id="ProtNLM"/>
    </source>
</evidence>
<keyword evidence="2" id="KW-1185">Reference proteome</keyword>
<comment type="caution">
    <text evidence="1">The sequence shown here is derived from an EMBL/GenBank/DDBJ whole genome shotgun (WGS) entry which is preliminary data.</text>
</comment>
<accession>A0A6A4XAF5</accession>
<evidence type="ECO:0000313" key="2">
    <source>
        <dbReference type="Proteomes" id="UP000440578"/>
    </source>
</evidence>
<protein>
    <recommendedName>
        <fullName evidence="3">Ig-like domain-containing protein</fullName>
    </recommendedName>
</protein>
<dbReference type="Gene3D" id="2.60.40.10">
    <property type="entry name" value="Immunoglobulins"/>
    <property type="match status" value="1"/>
</dbReference>
<dbReference type="AlphaFoldDB" id="A0A6A4XAF5"/>
<proteinExistence type="predicted"/>
<dbReference type="InterPro" id="IPR036179">
    <property type="entry name" value="Ig-like_dom_sf"/>
</dbReference>
<dbReference type="PANTHER" id="PTHR21261:SF15">
    <property type="entry name" value="BEATEN PATH IIIA, ISOFORM D-RELATED"/>
    <property type="match status" value="1"/>
</dbReference>
<evidence type="ECO:0000313" key="1">
    <source>
        <dbReference type="EMBL" id="KAF0312138.1"/>
    </source>
</evidence>
<dbReference type="OrthoDB" id="10015491at2759"/>
<dbReference type="InterPro" id="IPR013783">
    <property type="entry name" value="Ig-like_fold"/>
</dbReference>
<sequence>MILEGHSLYSVKWYKDDVEFYRYMPKNNPAKLVYPDMPGIDVDTSRSDETRVTLLRLDMSSTGRYRCEVSAEAPNFDTVNSKGTMVVIERSKPAAQLMWFINEREVGEEHLVPYGIVMHPDGLETSILGLHVPLRPHAFS</sequence>
<dbReference type="SUPFAM" id="SSF48726">
    <property type="entry name" value="Immunoglobulin"/>
    <property type="match status" value="1"/>
</dbReference>
<reference evidence="1 2" key="1">
    <citation type="submission" date="2019-07" db="EMBL/GenBank/DDBJ databases">
        <title>Draft genome assembly of a fouling barnacle, Amphibalanus amphitrite (Darwin, 1854): The first reference genome for Thecostraca.</title>
        <authorList>
            <person name="Kim W."/>
        </authorList>
    </citation>
    <scope>NUCLEOTIDE SEQUENCE [LARGE SCALE GENOMIC DNA]</scope>
    <source>
        <strain evidence="1">SNU_AA5</strain>
        <tissue evidence="1">Soma without cirri and trophi</tissue>
    </source>
</reference>
<dbReference type="PANTHER" id="PTHR21261">
    <property type="entry name" value="BEAT PROTEIN"/>
    <property type="match status" value="1"/>
</dbReference>